<evidence type="ECO:0000259" key="14">
    <source>
        <dbReference type="Pfam" id="PF07885"/>
    </source>
</evidence>
<gene>
    <name evidence="15" type="ORF">OXX778_LOCUS4200</name>
</gene>
<dbReference type="AlphaFoldDB" id="A0A813PPR8"/>
<proteinExistence type="inferred from homology"/>
<feature type="domain" description="Potassium channel" evidence="14">
    <location>
        <begin position="76"/>
        <end position="132"/>
    </location>
</feature>
<keyword evidence="7" id="KW-0630">Potassium</keyword>
<evidence type="ECO:0000256" key="4">
    <source>
        <dbReference type="ARBA" id="ARBA00022538"/>
    </source>
</evidence>
<keyword evidence="8 13" id="KW-1133">Transmembrane helix</keyword>
<dbReference type="InterPro" id="IPR003092">
    <property type="entry name" value="2pore_dom_K_chnl_TASK"/>
</dbReference>
<feature type="transmembrane region" description="Helical" evidence="13">
    <location>
        <begin position="9"/>
        <end position="26"/>
    </location>
</feature>
<evidence type="ECO:0000256" key="12">
    <source>
        <dbReference type="RuleBase" id="RU003857"/>
    </source>
</evidence>
<feature type="transmembrane region" description="Helical" evidence="13">
    <location>
        <begin position="78"/>
        <end position="96"/>
    </location>
</feature>
<evidence type="ECO:0000313" key="15">
    <source>
        <dbReference type="EMBL" id="CAF0756522.1"/>
    </source>
</evidence>
<feature type="transmembrane region" description="Helical" evidence="13">
    <location>
        <begin position="189"/>
        <end position="208"/>
    </location>
</feature>
<organism evidence="15 16">
    <name type="scientific">Brachionus calyciflorus</name>
    <dbReference type="NCBI Taxonomy" id="104777"/>
    <lineage>
        <taxon>Eukaryota</taxon>
        <taxon>Metazoa</taxon>
        <taxon>Spiralia</taxon>
        <taxon>Gnathifera</taxon>
        <taxon>Rotifera</taxon>
        <taxon>Eurotatoria</taxon>
        <taxon>Monogononta</taxon>
        <taxon>Pseudotrocha</taxon>
        <taxon>Ploima</taxon>
        <taxon>Brachionidae</taxon>
        <taxon>Brachionus</taxon>
    </lineage>
</organism>
<accession>A0A813PPR8</accession>
<comment type="subcellular location">
    <subcellularLocation>
        <location evidence="1">Membrane</location>
        <topology evidence="1">Multi-pass membrane protein</topology>
    </subcellularLocation>
</comment>
<comment type="caution">
    <text evidence="15">The sequence shown here is derived from an EMBL/GenBank/DDBJ whole genome shotgun (WGS) entry which is preliminary data.</text>
</comment>
<dbReference type="GO" id="GO:0015271">
    <property type="term" value="F:outward rectifier potassium channel activity"/>
    <property type="evidence" value="ECO:0007669"/>
    <property type="project" value="TreeGrafter"/>
</dbReference>
<dbReference type="PANTHER" id="PTHR11003">
    <property type="entry name" value="POTASSIUM CHANNEL, SUBFAMILY K"/>
    <property type="match status" value="1"/>
</dbReference>
<dbReference type="PRINTS" id="PR01095">
    <property type="entry name" value="TASKCHANNEL"/>
</dbReference>
<feature type="transmembrane region" description="Helical" evidence="13">
    <location>
        <begin position="108"/>
        <end position="128"/>
    </location>
</feature>
<dbReference type="Pfam" id="PF07885">
    <property type="entry name" value="Ion_trans_2"/>
    <property type="match status" value="2"/>
</dbReference>
<keyword evidence="11 12" id="KW-0407">Ion channel</keyword>
<keyword evidence="16" id="KW-1185">Reference proteome</keyword>
<reference evidence="15" key="1">
    <citation type="submission" date="2021-02" db="EMBL/GenBank/DDBJ databases">
        <authorList>
            <person name="Nowell W R."/>
        </authorList>
    </citation>
    <scope>NUCLEOTIDE SEQUENCE</scope>
    <source>
        <strain evidence="15">Ploen Becks lab</strain>
    </source>
</reference>
<dbReference type="PRINTS" id="PR01333">
    <property type="entry name" value="2POREKCHANEL"/>
</dbReference>
<keyword evidence="5 12" id="KW-0812">Transmembrane</keyword>
<dbReference type="Gene3D" id="1.10.287.70">
    <property type="match status" value="1"/>
</dbReference>
<keyword evidence="9 12" id="KW-0406">Ion transport</keyword>
<name>A0A813PPR8_9BILA</name>
<keyword evidence="6" id="KW-0631">Potassium channel</keyword>
<keyword evidence="10 13" id="KW-0472">Membrane</keyword>
<dbReference type="EMBL" id="CAJNOC010000402">
    <property type="protein sequence ID" value="CAF0756522.1"/>
    <property type="molecule type" value="Genomic_DNA"/>
</dbReference>
<feature type="domain" description="Potassium channel" evidence="14">
    <location>
        <begin position="168"/>
        <end position="243"/>
    </location>
</feature>
<evidence type="ECO:0000256" key="8">
    <source>
        <dbReference type="ARBA" id="ARBA00022989"/>
    </source>
</evidence>
<evidence type="ECO:0000313" key="16">
    <source>
        <dbReference type="Proteomes" id="UP000663879"/>
    </source>
</evidence>
<feature type="transmembrane region" description="Helical" evidence="13">
    <location>
        <begin position="154"/>
        <end position="177"/>
    </location>
</feature>
<dbReference type="PANTHER" id="PTHR11003:SF291">
    <property type="entry name" value="IP11374P"/>
    <property type="match status" value="1"/>
</dbReference>
<evidence type="ECO:0000256" key="3">
    <source>
        <dbReference type="ARBA" id="ARBA00022448"/>
    </source>
</evidence>
<feature type="transmembrane region" description="Helical" evidence="13">
    <location>
        <begin position="220"/>
        <end position="244"/>
    </location>
</feature>
<dbReference type="InterPro" id="IPR003280">
    <property type="entry name" value="2pore_dom_K_chnl"/>
</dbReference>
<evidence type="ECO:0000256" key="2">
    <source>
        <dbReference type="ARBA" id="ARBA00006666"/>
    </source>
</evidence>
<evidence type="ECO:0000256" key="6">
    <source>
        <dbReference type="ARBA" id="ARBA00022826"/>
    </source>
</evidence>
<dbReference type="SUPFAM" id="SSF81324">
    <property type="entry name" value="Voltage-gated potassium channels"/>
    <property type="match status" value="2"/>
</dbReference>
<dbReference type="Proteomes" id="UP000663879">
    <property type="component" value="Unassembled WGS sequence"/>
</dbReference>
<evidence type="ECO:0000256" key="10">
    <source>
        <dbReference type="ARBA" id="ARBA00023136"/>
    </source>
</evidence>
<evidence type="ECO:0000256" key="5">
    <source>
        <dbReference type="ARBA" id="ARBA00022692"/>
    </source>
</evidence>
<evidence type="ECO:0000256" key="7">
    <source>
        <dbReference type="ARBA" id="ARBA00022958"/>
    </source>
</evidence>
<dbReference type="GO" id="GO:0022841">
    <property type="term" value="F:potassium ion leak channel activity"/>
    <property type="evidence" value="ECO:0007669"/>
    <property type="project" value="TreeGrafter"/>
</dbReference>
<evidence type="ECO:0000256" key="9">
    <source>
        <dbReference type="ARBA" id="ARBA00023065"/>
    </source>
</evidence>
<dbReference type="InterPro" id="IPR013099">
    <property type="entry name" value="K_chnl_dom"/>
</dbReference>
<evidence type="ECO:0000256" key="13">
    <source>
        <dbReference type="SAM" id="Phobius"/>
    </source>
</evidence>
<keyword evidence="4" id="KW-0633">Potassium transport</keyword>
<dbReference type="GO" id="GO:0030322">
    <property type="term" value="P:stabilization of membrane potential"/>
    <property type="evidence" value="ECO:0007669"/>
    <property type="project" value="TreeGrafter"/>
</dbReference>
<protein>
    <recommendedName>
        <fullName evidence="14">Potassium channel domain-containing protein</fullName>
    </recommendedName>
</protein>
<dbReference type="GO" id="GO:0005886">
    <property type="term" value="C:plasma membrane"/>
    <property type="evidence" value="ECO:0007669"/>
    <property type="project" value="TreeGrafter"/>
</dbReference>
<evidence type="ECO:0000256" key="11">
    <source>
        <dbReference type="ARBA" id="ARBA00023303"/>
    </source>
</evidence>
<keyword evidence="3 12" id="KW-0813">Transport</keyword>
<comment type="similarity">
    <text evidence="2 12">Belongs to the two pore domain potassium channel (TC 1.A.1.8) family.</text>
</comment>
<dbReference type="OrthoDB" id="297496at2759"/>
<evidence type="ECO:0000256" key="1">
    <source>
        <dbReference type="ARBA" id="ARBA00004141"/>
    </source>
</evidence>
<sequence length="402" mass="46681">MKRQNIRTLSLVIITLTYLIIGAAVFDHFESKNEELEHEKLRKNITNFQLKHKMNETEFNRLWNKILDKKPYHAGNQWKFVGSLYFCTVVVTLIGYGHSTPRTSSGKFFCIFYTLIGIPIFLIMFQSVGERLNSFIIFLLTKVKRRLKLKNQDVGLFELITVEGIFSITIILFASYIFMKNEGWTYFDAIYYCFITLTTIGFGDYVPLQKNNFLSENLTYASFTILFILIGLTTLASSMNLLVLRLATINAEEQVQERLEQAEARRNAVHLDGDVISANTRLFVQQEKPEQLETISVCSCACLDYKLFHTRRKKIKKHNRDNSRERKYLTIPSIFHNRSTPVKRILKSKKFKKNSSPLESSIEFEMKNTTDSNNNRKLLMSSTSGTKFSEAFTYSNLKRNSI</sequence>